<keyword evidence="3" id="KW-1185">Reference proteome</keyword>
<evidence type="ECO:0000256" key="1">
    <source>
        <dbReference type="SAM" id="MobiDB-lite"/>
    </source>
</evidence>
<evidence type="ECO:0000313" key="3">
    <source>
        <dbReference type="Proteomes" id="UP000253410"/>
    </source>
</evidence>
<dbReference type="EMBL" id="QFFJ01000002">
    <property type="protein sequence ID" value="RBL90035.1"/>
    <property type="molecule type" value="Genomic_DNA"/>
</dbReference>
<accession>A0A365XWS1</accession>
<feature type="region of interest" description="Disordered" evidence="1">
    <location>
        <begin position="184"/>
        <end position="220"/>
    </location>
</feature>
<dbReference type="Proteomes" id="UP000253410">
    <property type="component" value="Unassembled WGS sequence"/>
</dbReference>
<organism evidence="2 3">
    <name type="scientific">Chitinophaga flava</name>
    <dbReference type="NCBI Taxonomy" id="2259036"/>
    <lineage>
        <taxon>Bacteria</taxon>
        <taxon>Pseudomonadati</taxon>
        <taxon>Bacteroidota</taxon>
        <taxon>Chitinophagia</taxon>
        <taxon>Chitinophagales</taxon>
        <taxon>Chitinophagaceae</taxon>
        <taxon>Chitinophaga</taxon>
    </lineage>
</organism>
<proteinExistence type="predicted"/>
<dbReference type="AlphaFoldDB" id="A0A365XWS1"/>
<name>A0A365XWS1_9BACT</name>
<protein>
    <submittedName>
        <fullName evidence="2">Uncharacterized protein</fullName>
    </submittedName>
</protein>
<gene>
    <name evidence="2" type="ORF">DF182_26555</name>
</gene>
<sequence>MPQITTYTVDAAKRRIITVENMEELGITPNLIQDFLNKKVPELKRVKVDQKGVPVLDSKNQQIPLWPVGVSINDQKFGNFPDPNAAQRGWIGFFEIGAPLFEERSNIIPPVADVISTRTYDNRSAEVRQFSDTIEFTIENTISWTLSTTGSATFGGLVAGELQGQMSQTIQTILTESLTNSLQNLTGNTTKQNHHDHNHKDDIGTEDESGAESKSEVTTKTDIASTNSNMVSFTGTGTAIGRGELHAELGLSLTGTISGTVTTSWNSSSNVSGSISPNSRVETTATQRRQVKQFTYEIPITFSGYIALNYDDLVLPIADGNGPPLASTNYLTPSKVIPVNISYLQLVESGKLYRAKGMAETVSALDVIHAIFDTKPLYRDTNQKFGTERPHNL</sequence>
<reference evidence="2 3" key="1">
    <citation type="submission" date="2018-05" db="EMBL/GenBank/DDBJ databases">
        <title>Chitinophaga sp. K3CV102501T nov., isolated from isolated from a monsoon evergreen broad-leaved forest soil.</title>
        <authorList>
            <person name="Lv Y."/>
        </authorList>
    </citation>
    <scope>NUCLEOTIDE SEQUENCE [LARGE SCALE GENOMIC DNA]</scope>
    <source>
        <strain evidence="2 3">GDMCC 1.1325</strain>
    </source>
</reference>
<evidence type="ECO:0000313" key="2">
    <source>
        <dbReference type="EMBL" id="RBL90035.1"/>
    </source>
</evidence>
<feature type="compositionally biased region" description="Basic and acidic residues" evidence="1">
    <location>
        <begin position="193"/>
        <end position="203"/>
    </location>
</feature>
<comment type="caution">
    <text evidence="2">The sequence shown here is derived from an EMBL/GenBank/DDBJ whole genome shotgun (WGS) entry which is preliminary data.</text>
</comment>
<dbReference type="OrthoDB" id="3413620at2"/>
<dbReference type="RefSeq" id="WP_113618785.1">
    <property type="nucleotide sequence ID" value="NZ_QFFJ01000002.1"/>
</dbReference>